<reference evidence="1 2" key="2">
    <citation type="journal article" date="2022" name="Mol. Ecol. Resour.">
        <title>The genomes of chicory, endive, great burdock and yacon provide insights into Asteraceae paleo-polyploidization history and plant inulin production.</title>
        <authorList>
            <person name="Fan W."/>
            <person name="Wang S."/>
            <person name="Wang H."/>
            <person name="Wang A."/>
            <person name="Jiang F."/>
            <person name="Liu H."/>
            <person name="Zhao H."/>
            <person name="Xu D."/>
            <person name="Zhang Y."/>
        </authorList>
    </citation>
    <scope>NUCLEOTIDE SEQUENCE [LARGE SCALE GENOMIC DNA]</scope>
    <source>
        <strain evidence="2">cv. Yunnan</strain>
        <tissue evidence="1">Leaves</tissue>
    </source>
</reference>
<reference evidence="2" key="1">
    <citation type="journal article" date="2022" name="Mol. Ecol. Resour.">
        <title>The genomes of chicory, endive, great burdock and yacon provide insights into Asteraceae palaeo-polyploidization history and plant inulin production.</title>
        <authorList>
            <person name="Fan W."/>
            <person name="Wang S."/>
            <person name="Wang H."/>
            <person name="Wang A."/>
            <person name="Jiang F."/>
            <person name="Liu H."/>
            <person name="Zhao H."/>
            <person name="Xu D."/>
            <person name="Zhang Y."/>
        </authorList>
    </citation>
    <scope>NUCLEOTIDE SEQUENCE [LARGE SCALE GENOMIC DNA]</scope>
    <source>
        <strain evidence="2">cv. Yunnan</strain>
    </source>
</reference>
<organism evidence="1 2">
    <name type="scientific">Smallanthus sonchifolius</name>
    <dbReference type="NCBI Taxonomy" id="185202"/>
    <lineage>
        <taxon>Eukaryota</taxon>
        <taxon>Viridiplantae</taxon>
        <taxon>Streptophyta</taxon>
        <taxon>Embryophyta</taxon>
        <taxon>Tracheophyta</taxon>
        <taxon>Spermatophyta</taxon>
        <taxon>Magnoliopsida</taxon>
        <taxon>eudicotyledons</taxon>
        <taxon>Gunneridae</taxon>
        <taxon>Pentapetalae</taxon>
        <taxon>asterids</taxon>
        <taxon>campanulids</taxon>
        <taxon>Asterales</taxon>
        <taxon>Asteraceae</taxon>
        <taxon>Asteroideae</taxon>
        <taxon>Heliantheae alliance</taxon>
        <taxon>Millerieae</taxon>
        <taxon>Smallanthus</taxon>
    </lineage>
</organism>
<gene>
    <name evidence="1" type="ORF">L1987_55659</name>
</gene>
<protein>
    <submittedName>
        <fullName evidence="1">Uncharacterized protein</fullName>
    </submittedName>
</protein>
<keyword evidence="2" id="KW-1185">Reference proteome</keyword>
<dbReference type="Proteomes" id="UP001056120">
    <property type="component" value="Linkage Group LG18"/>
</dbReference>
<evidence type="ECO:0000313" key="1">
    <source>
        <dbReference type="EMBL" id="KAI3755850.1"/>
    </source>
</evidence>
<comment type="caution">
    <text evidence="1">The sequence shown here is derived from an EMBL/GenBank/DDBJ whole genome shotgun (WGS) entry which is preliminary data.</text>
</comment>
<dbReference type="EMBL" id="CM042035">
    <property type="protein sequence ID" value="KAI3755850.1"/>
    <property type="molecule type" value="Genomic_DNA"/>
</dbReference>
<name>A0ACB9EAH8_9ASTR</name>
<evidence type="ECO:0000313" key="2">
    <source>
        <dbReference type="Proteomes" id="UP001056120"/>
    </source>
</evidence>
<accession>A0ACB9EAH8</accession>
<sequence length="128" mass="15204">MSKRFKSYFSFSHPLISKKFNANECAWAYRMNIFDIEAWRNTNISQNYHYWLDQKKRLENSNCIMLPPDLIAFHGYVHIIDPFWHMLDLEKNTSISDAETAADIHLTMVGYCISRASGVMDQIRQFFR</sequence>
<proteinExistence type="predicted"/>